<evidence type="ECO:0000256" key="3">
    <source>
        <dbReference type="ARBA" id="ARBA00022764"/>
    </source>
</evidence>
<organism evidence="5 6">
    <name type="scientific">Kaistia soli DSM 19436</name>
    <dbReference type="NCBI Taxonomy" id="1122133"/>
    <lineage>
        <taxon>Bacteria</taxon>
        <taxon>Pseudomonadati</taxon>
        <taxon>Pseudomonadota</taxon>
        <taxon>Alphaproteobacteria</taxon>
        <taxon>Hyphomicrobiales</taxon>
        <taxon>Kaistiaceae</taxon>
        <taxon>Kaistia</taxon>
    </lineage>
</organism>
<dbReference type="Proteomes" id="UP000184485">
    <property type="component" value="Unassembled WGS sequence"/>
</dbReference>
<comment type="subcellular location">
    <subcellularLocation>
        <location evidence="1">Periplasm</location>
    </subcellularLocation>
</comment>
<accession>A0A1M4USA4</accession>
<dbReference type="STRING" id="1122133.SAMN02745157_0525"/>
<name>A0A1M4USA4_9HYPH</name>
<evidence type="ECO:0000256" key="1">
    <source>
        <dbReference type="ARBA" id="ARBA00004418"/>
    </source>
</evidence>
<dbReference type="Pfam" id="PF13416">
    <property type="entry name" value="SBP_bac_8"/>
    <property type="match status" value="1"/>
</dbReference>
<keyword evidence="6" id="KW-1185">Reference proteome</keyword>
<dbReference type="InterPro" id="IPR006059">
    <property type="entry name" value="SBP"/>
</dbReference>
<dbReference type="PANTHER" id="PTHR43649:SF32">
    <property type="entry name" value="SUGAR BINDING SECRETED PROTEIN"/>
    <property type="match status" value="1"/>
</dbReference>
<dbReference type="EMBL" id="FQUP01000001">
    <property type="protein sequence ID" value="SHE59596.1"/>
    <property type="molecule type" value="Genomic_DNA"/>
</dbReference>
<feature type="chain" id="PRO_5013109992" evidence="4">
    <location>
        <begin position="31"/>
        <end position="433"/>
    </location>
</feature>
<sequence>MRKMNRLGFGARAGGRFAAALAGAAMLASAAFVGAASASELTVWCWDPNFNIPAMKDASERYTKAHPDTTFNVANITQDEINQKLQTQFLAGVTDGLPDIVLIQDDNIQRFLQSFPGSFVPLSDSIDMKKFADYKVAAATFDGKSYSLPFDSGVAGLFYRTDYLEQAGYKPEDLQNISWAKLIEIGKDVLAKTGHPLISMDYNGDDLIVLMMQSTGQWYLKNGKEPNILDNPALKTALETFQTMAKAGIIKSVSGWTDYTGSFTSGQVAAVPQGVWITGTIKSVPEQSGKWRVAPMPILEGVEGATHFSSNGGSSWYVLASSKHQDEAVDFLKTVWGGDVDFYQGILINQGAVGSLLAAREGAAYKASDPFFNGEPVWQNFSDWLAKVPTVDYGTFTPEARMAVRAQIPNIANGGNIDEALKAIDAQLRQQMQ</sequence>
<evidence type="ECO:0000313" key="5">
    <source>
        <dbReference type="EMBL" id="SHE59596.1"/>
    </source>
</evidence>
<evidence type="ECO:0000313" key="6">
    <source>
        <dbReference type="Proteomes" id="UP000184485"/>
    </source>
</evidence>
<keyword evidence="4" id="KW-0732">Signal</keyword>
<dbReference type="SUPFAM" id="SSF53850">
    <property type="entry name" value="Periplasmic binding protein-like II"/>
    <property type="match status" value="1"/>
</dbReference>
<dbReference type="AlphaFoldDB" id="A0A1M4USA4"/>
<evidence type="ECO:0000256" key="2">
    <source>
        <dbReference type="ARBA" id="ARBA00008520"/>
    </source>
</evidence>
<reference evidence="5 6" key="1">
    <citation type="submission" date="2016-11" db="EMBL/GenBank/DDBJ databases">
        <authorList>
            <person name="Jaros S."/>
            <person name="Januszkiewicz K."/>
            <person name="Wedrychowicz H."/>
        </authorList>
    </citation>
    <scope>NUCLEOTIDE SEQUENCE [LARGE SCALE GENOMIC DNA]</scope>
    <source>
        <strain evidence="5 6">DSM 19436</strain>
    </source>
</reference>
<evidence type="ECO:0000256" key="4">
    <source>
        <dbReference type="SAM" id="SignalP"/>
    </source>
</evidence>
<dbReference type="PANTHER" id="PTHR43649">
    <property type="entry name" value="ARABINOSE-BINDING PROTEIN-RELATED"/>
    <property type="match status" value="1"/>
</dbReference>
<dbReference type="InterPro" id="IPR050490">
    <property type="entry name" value="Bact_solute-bd_prot1"/>
</dbReference>
<gene>
    <name evidence="5" type="ORF">SAMN02745157_0525</name>
</gene>
<dbReference type="CDD" id="cd13585">
    <property type="entry name" value="PBP2_TMBP_like"/>
    <property type="match status" value="1"/>
</dbReference>
<keyword evidence="3" id="KW-0574">Periplasm</keyword>
<feature type="signal peptide" evidence="4">
    <location>
        <begin position="1"/>
        <end position="30"/>
    </location>
</feature>
<dbReference type="GO" id="GO:0042597">
    <property type="term" value="C:periplasmic space"/>
    <property type="evidence" value="ECO:0007669"/>
    <property type="project" value="UniProtKB-SubCell"/>
</dbReference>
<comment type="similarity">
    <text evidence="2">Belongs to the bacterial solute-binding protein 1 family.</text>
</comment>
<proteinExistence type="inferred from homology"/>
<dbReference type="RefSeq" id="WP_073051226.1">
    <property type="nucleotide sequence ID" value="NZ_FQUP01000001.1"/>
</dbReference>
<dbReference type="Gene3D" id="3.40.190.10">
    <property type="entry name" value="Periplasmic binding protein-like II"/>
    <property type="match status" value="1"/>
</dbReference>
<protein>
    <submittedName>
        <fullName evidence="5">Lactose-binding protein</fullName>
    </submittedName>
</protein>